<comment type="similarity">
    <text evidence="1 3">Belongs to the sulfotransferase 1 family.</text>
</comment>
<feature type="domain" description="Sulfotransferase" evidence="4">
    <location>
        <begin position="128"/>
        <end position="387"/>
    </location>
</feature>
<accession>A0AAW2Q4F9</accession>
<dbReference type="EC" id="2.8.2.-" evidence="3"/>
<evidence type="ECO:0000256" key="2">
    <source>
        <dbReference type="ARBA" id="ARBA00022679"/>
    </source>
</evidence>
<dbReference type="SUPFAM" id="SSF52540">
    <property type="entry name" value="P-loop containing nucleoside triphosphate hydrolases"/>
    <property type="match status" value="1"/>
</dbReference>
<dbReference type="Gene3D" id="3.40.50.300">
    <property type="entry name" value="P-loop containing nucleotide triphosphate hydrolases"/>
    <property type="match status" value="1"/>
</dbReference>
<gene>
    <name evidence="5" type="ORF">Scaly_1221400</name>
</gene>
<organism evidence="5">
    <name type="scientific">Sesamum calycinum</name>
    <dbReference type="NCBI Taxonomy" id="2727403"/>
    <lineage>
        <taxon>Eukaryota</taxon>
        <taxon>Viridiplantae</taxon>
        <taxon>Streptophyta</taxon>
        <taxon>Embryophyta</taxon>
        <taxon>Tracheophyta</taxon>
        <taxon>Spermatophyta</taxon>
        <taxon>Magnoliopsida</taxon>
        <taxon>eudicotyledons</taxon>
        <taxon>Gunneridae</taxon>
        <taxon>Pentapetalae</taxon>
        <taxon>asterids</taxon>
        <taxon>lamiids</taxon>
        <taxon>Lamiales</taxon>
        <taxon>Pedaliaceae</taxon>
        <taxon>Sesamum</taxon>
    </lineage>
</organism>
<evidence type="ECO:0000256" key="1">
    <source>
        <dbReference type="ARBA" id="ARBA00005771"/>
    </source>
</evidence>
<dbReference type="GO" id="GO:0008146">
    <property type="term" value="F:sulfotransferase activity"/>
    <property type="evidence" value="ECO:0007669"/>
    <property type="project" value="InterPro"/>
</dbReference>
<dbReference type="InterPro" id="IPR027417">
    <property type="entry name" value="P-loop_NTPase"/>
</dbReference>
<evidence type="ECO:0000259" key="4">
    <source>
        <dbReference type="Pfam" id="PF00685"/>
    </source>
</evidence>
<evidence type="ECO:0000313" key="5">
    <source>
        <dbReference type="EMBL" id="KAL0362662.1"/>
    </source>
</evidence>
<name>A0AAW2Q4F9_9LAMI</name>
<comment type="caution">
    <text evidence="5">The sequence shown here is derived from an EMBL/GenBank/DDBJ whole genome shotgun (WGS) entry which is preliminary data.</text>
</comment>
<reference evidence="5" key="1">
    <citation type="submission" date="2020-06" db="EMBL/GenBank/DDBJ databases">
        <authorList>
            <person name="Li T."/>
            <person name="Hu X."/>
            <person name="Zhang T."/>
            <person name="Song X."/>
            <person name="Zhang H."/>
            <person name="Dai N."/>
            <person name="Sheng W."/>
            <person name="Hou X."/>
            <person name="Wei L."/>
        </authorList>
    </citation>
    <scope>NUCLEOTIDE SEQUENCE</scope>
    <source>
        <strain evidence="5">KEN8</strain>
        <tissue evidence="5">Leaf</tissue>
    </source>
</reference>
<evidence type="ECO:0000256" key="3">
    <source>
        <dbReference type="RuleBase" id="RU361155"/>
    </source>
</evidence>
<dbReference type="InterPro" id="IPR000863">
    <property type="entry name" value="Sulfotransferase_dom"/>
</dbReference>
<proteinExistence type="inferred from homology"/>
<sequence>MATTILIPIYPLSGPMKKSVPPSTTLTPNCKSSHASYIHLIAPNPYRKLTFFAVSAASNNQKSISVSVDDHKFEADRPKNDCEELLQTLPRQKNWDGRMLCQYQHSWFPVKYLRGILSAKNNFKAHETDIILATMPKAGTTWLKALIFSIVNRHLYNSSLNESPLLSSNSHDLVPFLELDIYRVDENPDLESIPFPRILATHVPYRVLPNSIKESGCKIIYMCRNPLDQFVSHRHFLLQNRLEPEEEPLSVDEAFEMYCNGVHPFGPFWDHVLGFWNASLEKPETILFLKYEELKEDIGLSLKKMAEFMGVPFSADEVKRGGVEEIARLCSIENLRGLKVNKEGNRKGIIKNSLFYRKGGVGDWKNHLSPSMADRIDKLLEGELSGSGLTFKNYIKI</sequence>
<keyword evidence="2 3" id="KW-0808">Transferase</keyword>
<protein>
    <recommendedName>
        <fullName evidence="3">Sulfotransferase</fullName>
        <ecNumber evidence="3">2.8.2.-</ecNumber>
    </recommendedName>
</protein>
<dbReference type="PANTHER" id="PTHR11783">
    <property type="entry name" value="SULFOTRANSFERASE SULT"/>
    <property type="match status" value="1"/>
</dbReference>
<dbReference type="AlphaFoldDB" id="A0AAW2Q4F9"/>
<dbReference type="EMBL" id="JACGWM010000007">
    <property type="protein sequence ID" value="KAL0362662.1"/>
    <property type="molecule type" value="Genomic_DNA"/>
</dbReference>
<dbReference type="Pfam" id="PF00685">
    <property type="entry name" value="Sulfotransfer_1"/>
    <property type="match status" value="1"/>
</dbReference>
<reference evidence="5" key="2">
    <citation type="journal article" date="2024" name="Plant">
        <title>Genomic evolution and insights into agronomic trait innovations of Sesamum species.</title>
        <authorList>
            <person name="Miao H."/>
            <person name="Wang L."/>
            <person name="Qu L."/>
            <person name="Liu H."/>
            <person name="Sun Y."/>
            <person name="Le M."/>
            <person name="Wang Q."/>
            <person name="Wei S."/>
            <person name="Zheng Y."/>
            <person name="Lin W."/>
            <person name="Duan Y."/>
            <person name="Cao H."/>
            <person name="Xiong S."/>
            <person name="Wang X."/>
            <person name="Wei L."/>
            <person name="Li C."/>
            <person name="Ma Q."/>
            <person name="Ju M."/>
            <person name="Zhao R."/>
            <person name="Li G."/>
            <person name="Mu C."/>
            <person name="Tian Q."/>
            <person name="Mei H."/>
            <person name="Zhang T."/>
            <person name="Gao T."/>
            <person name="Zhang H."/>
        </authorList>
    </citation>
    <scope>NUCLEOTIDE SEQUENCE</scope>
    <source>
        <strain evidence="5">KEN8</strain>
    </source>
</reference>